<dbReference type="KEGG" id="pfus:ADJ77_10015"/>
<gene>
    <name evidence="1" type="ORF">ADJ77_10015</name>
</gene>
<sequence>MLRCLFGALYVDMRLFGGLEACLCIKSDGLTKEGKAQHKNAEKANRGYVFPSSTSNLFPYRPLFVNYFHTTQNQYMVFWL</sequence>
<organism evidence="1 2">
    <name type="scientific">Prevotella fusca JCM 17724</name>
    <dbReference type="NCBI Taxonomy" id="1236517"/>
    <lineage>
        <taxon>Bacteria</taxon>
        <taxon>Pseudomonadati</taxon>
        <taxon>Bacteroidota</taxon>
        <taxon>Bacteroidia</taxon>
        <taxon>Bacteroidales</taxon>
        <taxon>Prevotellaceae</taxon>
        <taxon>Prevotella</taxon>
    </lineage>
</organism>
<evidence type="ECO:0000313" key="1">
    <source>
        <dbReference type="EMBL" id="AKU70137.1"/>
    </source>
</evidence>
<reference evidence="1 2" key="1">
    <citation type="submission" date="2015-07" db="EMBL/GenBank/DDBJ databases">
        <authorList>
            <person name="Noorani M."/>
        </authorList>
    </citation>
    <scope>NUCLEOTIDE SEQUENCE [LARGE SCALE GENOMIC DNA]</scope>
    <source>
        <strain evidence="1 2">W1435</strain>
    </source>
</reference>
<dbReference type="EMBL" id="CP012075">
    <property type="protein sequence ID" value="AKU70137.1"/>
    <property type="molecule type" value="Genomic_DNA"/>
</dbReference>
<dbReference type="STRING" id="1236517.ADJ77_10015"/>
<protein>
    <submittedName>
        <fullName evidence="1">Uncharacterized protein</fullName>
    </submittedName>
</protein>
<dbReference type="AlphaFoldDB" id="A0A0K1NM29"/>
<dbReference type="Proteomes" id="UP000060345">
    <property type="component" value="Chromosome 2"/>
</dbReference>
<evidence type="ECO:0000313" key="2">
    <source>
        <dbReference type="Proteomes" id="UP000060345"/>
    </source>
</evidence>
<accession>A0A0K1NM29</accession>
<name>A0A0K1NM29_9BACT</name>
<proteinExistence type="predicted"/>